<keyword evidence="5" id="KW-0235">DNA replication</keyword>
<organism evidence="16">
    <name type="scientific">uncultured Caudovirales phage</name>
    <dbReference type="NCBI Taxonomy" id="2100421"/>
    <lineage>
        <taxon>Viruses</taxon>
        <taxon>Duplodnaviria</taxon>
        <taxon>Heunggongvirae</taxon>
        <taxon>Uroviricota</taxon>
        <taxon>Caudoviricetes</taxon>
        <taxon>Peduoviridae</taxon>
        <taxon>Maltschvirus</taxon>
        <taxon>Maltschvirus maltsch</taxon>
    </lineage>
</organism>
<reference evidence="16" key="1">
    <citation type="submission" date="2020-04" db="EMBL/GenBank/DDBJ databases">
        <authorList>
            <person name="Chiriac C."/>
            <person name="Salcher M."/>
            <person name="Ghai R."/>
            <person name="Kavagutti S V."/>
        </authorList>
    </citation>
    <scope>NUCLEOTIDE SEQUENCE</scope>
</reference>
<keyword evidence="8" id="KW-0676">Redox-active center</keyword>
<keyword evidence="6" id="KW-0560">Oxidoreductase</keyword>
<comment type="catalytic activity">
    <reaction evidence="10">
        <text>a 2'-deoxyribonucleoside 5'-triphosphate + [thioredoxin]-disulfide + H2O = a ribonucleoside 5'-triphosphate + [thioredoxin]-dithiol</text>
        <dbReference type="Rhea" id="RHEA:12701"/>
        <dbReference type="Rhea" id="RHEA-COMP:10698"/>
        <dbReference type="Rhea" id="RHEA-COMP:10700"/>
        <dbReference type="ChEBI" id="CHEBI:15377"/>
        <dbReference type="ChEBI" id="CHEBI:29950"/>
        <dbReference type="ChEBI" id="CHEBI:50058"/>
        <dbReference type="ChEBI" id="CHEBI:61557"/>
        <dbReference type="ChEBI" id="CHEBI:61560"/>
        <dbReference type="EC" id="1.17.4.2"/>
    </reaction>
</comment>
<sequence>MLLSEQFISQYPEAPDHMNQLSSFVFYRTYSRWLPSKNRRETWKETCRRAVEYNVGLAKTHYEKIGLQYDLIQLEEEAQALFHNMFNLKQFLSGRTLWIGGTDSAEKHPLANFNCSFLEIKSWEDLGDLFYLLLVGTGVGFRCSKDMAANLPKVRTDVNMTHSEYNPLPAHERLELTHVDILDNGYAKMYIGDSKEGWVEALRWYFRLLTESVYGNIHTIKISYNSVRQKGERLKTFGGTASGHEPLREMFEGFDKVLKNQLDSSLAPIVDGRVRPIHILDMGNLIGYNVVVGGVRRTAEIFLCDADDWESILAKYGINGVWNMEQHDEIVQKLTEMNVCPAWIHDISTQGDGRFHLNHRRMSNNSIAFEEKPSREMLNLIFTIMQGEGEPGFVNLQEANNRRPNAKGLNPCAEILLDSYGVCNLTTVNVSAFVEDGKLDEQALLEAQILSARAGMRMTLVELELPHWSKVQKRDRLLGCSLTGWKDAVEQLEFDDYDEQCLLEDLGSFARQEANEYAHKLRVPAPLLVTTVKPEGTLSQLAGGVSSGLHYSHSPYYIRRIRINAADPLVNVVRELGWNINAEVGSTMEDARTLVIDFPVASGAKTTKDDVDVETQFETYFMFQQTYTEHNSSNTITVKPNEWEEAESIVWTHWDSFVGVSFLAHDGGTYQLAPYEAITKEQYEEMASKMKPFNHKLLQKYEGESTLDGADACEGGACPIR</sequence>
<feature type="domain" description="B12-dependent ribonucleotide reductase insertion" evidence="15">
    <location>
        <begin position="188"/>
        <end position="258"/>
    </location>
</feature>
<comment type="similarity">
    <text evidence="2">Belongs to the class II ribonucleoside-triphosphate reductase family.</text>
</comment>
<evidence type="ECO:0000256" key="5">
    <source>
        <dbReference type="ARBA" id="ARBA00022705"/>
    </source>
</evidence>
<dbReference type="Gene3D" id="3.90.1390.10">
    <property type="entry name" value="b-12 dependent (class ii) ribonucleotide reductase, chain A, domain 3"/>
    <property type="match status" value="1"/>
</dbReference>
<evidence type="ECO:0000256" key="7">
    <source>
        <dbReference type="ARBA" id="ARBA00023157"/>
    </source>
</evidence>
<dbReference type="InterPro" id="IPR013345">
    <property type="entry name" value="RTP_Rdtase_AdoCbl-dep"/>
</dbReference>
<evidence type="ECO:0000259" key="13">
    <source>
        <dbReference type="Pfam" id="PF02867"/>
    </source>
</evidence>
<evidence type="ECO:0000256" key="1">
    <source>
        <dbReference type="ARBA" id="ARBA00001922"/>
    </source>
</evidence>
<dbReference type="Gene3D" id="3.30.1620.10">
    <property type="entry name" value="b-12 dependent (class ii) ribonucleotide reductase, Chain A, Domain 2"/>
    <property type="match status" value="1"/>
</dbReference>
<feature type="domain" description="Ribonucleotide reductase alpha-helical" evidence="14">
    <location>
        <begin position="3"/>
        <end position="102"/>
    </location>
</feature>
<dbReference type="NCBIfam" id="TIGR02505">
    <property type="entry name" value="RTPR"/>
    <property type="match status" value="1"/>
</dbReference>
<evidence type="ECO:0000259" key="14">
    <source>
        <dbReference type="Pfam" id="PF17975"/>
    </source>
</evidence>
<dbReference type="SUPFAM" id="SSF51998">
    <property type="entry name" value="PFL-like glycyl radical enzymes"/>
    <property type="match status" value="1"/>
</dbReference>
<keyword evidence="7 12" id="KW-1015">Disulfide bond</keyword>
<dbReference type="Pfam" id="PF02867">
    <property type="entry name" value="Ribonuc_red_lgC"/>
    <property type="match status" value="1"/>
</dbReference>
<dbReference type="Pfam" id="PF17975">
    <property type="entry name" value="RNR_Alpha"/>
    <property type="match status" value="1"/>
</dbReference>
<proteinExistence type="inferred from homology"/>
<feature type="active site" evidence="11">
    <location>
        <position position="412"/>
    </location>
</feature>
<feature type="domain" description="Ribonucleotide reductase large subunit C-terminal" evidence="13">
    <location>
        <begin position="351"/>
        <end position="494"/>
    </location>
</feature>
<dbReference type="GO" id="GO:0031419">
    <property type="term" value="F:cobalamin binding"/>
    <property type="evidence" value="ECO:0007669"/>
    <property type="project" value="UniProtKB-KW"/>
</dbReference>
<evidence type="ECO:0000256" key="6">
    <source>
        <dbReference type="ARBA" id="ARBA00023002"/>
    </source>
</evidence>
<protein>
    <recommendedName>
        <fullName evidence="3">ribonucleoside-triphosphate reductase (thioredoxin)</fullName>
        <ecNumber evidence="3">1.17.4.2</ecNumber>
    </recommendedName>
</protein>
<dbReference type="InterPro" id="IPR040763">
    <property type="entry name" value="RNR_alpha_hel"/>
</dbReference>
<dbReference type="InterPro" id="IPR054158">
    <property type="entry name" value="RNR-II_ins_dom"/>
</dbReference>
<evidence type="ECO:0000256" key="3">
    <source>
        <dbReference type="ARBA" id="ARBA00012275"/>
    </source>
</evidence>
<dbReference type="PANTHER" id="PTHR43371">
    <property type="entry name" value="VITAMIN B12-DEPENDENT RIBONUCLEOTIDE REDUCTASE"/>
    <property type="match status" value="1"/>
</dbReference>
<accession>A0A6J5MCJ2</accession>
<dbReference type="GO" id="GO:0006260">
    <property type="term" value="P:DNA replication"/>
    <property type="evidence" value="ECO:0007669"/>
    <property type="project" value="UniProtKB-KW"/>
</dbReference>
<keyword evidence="9" id="KW-0170">Cobalt</keyword>
<comment type="cofactor">
    <cofactor evidence="1">
        <name>adenosylcob(III)alamin</name>
        <dbReference type="ChEBI" id="CHEBI:18408"/>
    </cofactor>
</comment>
<dbReference type="EMBL" id="LR796426">
    <property type="protein sequence ID" value="CAB4143911.1"/>
    <property type="molecule type" value="Genomic_DNA"/>
</dbReference>
<dbReference type="InterPro" id="IPR050862">
    <property type="entry name" value="RdRp_reductase_class-2"/>
</dbReference>
<dbReference type="InterPro" id="IPR000788">
    <property type="entry name" value="RNR_lg_C"/>
</dbReference>
<name>A0A6J5MCJ2_9CAUD</name>
<evidence type="ECO:0000259" key="15">
    <source>
        <dbReference type="Pfam" id="PF21995"/>
    </source>
</evidence>
<evidence type="ECO:0000256" key="8">
    <source>
        <dbReference type="ARBA" id="ARBA00023284"/>
    </source>
</evidence>
<dbReference type="GO" id="GO:0004748">
    <property type="term" value="F:ribonucleoside-diphosphate reductase activity, thioredoxin disulfide as acceptor"/>
    <property type="evidence" value="ECO:0007669"/>
    <property type="project" value="InterPro"/>
</dbReference>
<evidence type="ECO:0000256" key="11">
    <source>
        <dbReference type="PIRSR" id="PIRSR613345-1"/>
    </source>
</evidence>
<dbReference type="GO" id="GO:0000166">
    <property type="term" value="F:nucleotide binding"/>
    <property type="evidence" value="ECO:0007669"/>
    <property type="project" value="InterPro"/>
</dbReference>
<evidence type="ECO:0000256" key="10">
    <source>
        <dbReference type="ARBA" id="ARBA00048987"/>
    </source>
</evidence>
<evidence type="ECO:0000256" key="4">
    <source>
        <dbReference type="ARBA" id="ARBA00022628"/>
    </source>
</evidence>
<dbReference type="EC" id="1.17.4.2" evidence="3"/>
<gene>
    <name evidence="16" type="ORF">UFOVP453_9</name>
</gene>
<feature type="active site" evidence="11">
    <location>
        <position position="414"/>
    </location>
</feature>
<evidence type="ECO:0000256" key="12">
    <source>
        <dbReference type="PIRSR" id="PIRSR613345-2"/>
    </source>
</evidence>
<dbReference type="GO" id="GO:0008998">
    <property type="term" value="F:ribonucleoside-triphosphate reductase (thioredoxin) activity"/>
    <property type="evidence" value="ECO:0007669"/>
    <property type="project" value="UniProtKB-EC"/>
</dbReference>
<evidence type="ECO:0000256" key="2">
    <source>
        <dbReference type="ARBA" id="ARBA00005654"/>
    </source>
</evidence>
<dbReference type="Gene3D" id="3.20.70.20">
    <property type="match status" value="1"/>
</dbReference>
<evidence type="ECO:0000256" key="9">
    <source>
        <dbReference type="ARBA" id="ARBA00023285"/>
    </source>
</evidence>
<keyword evidence="4" id="KW-0846">Cobalamin</keyword>
<evidence type="ECO:0000313" key="16">
    <source>
        <dbReference type="EMBL" id="CAB4143911.1"/>
    </source>
</evidence>
<feature type="disulfide bond" description="Redox-active" evidence="12">
    <location>
        <begin position="115"/>
        <end position="423"/>
    </location>
</feature>
<dbReference type="Pfam" id="PF21995">
    <property type="entry name" value="RNR-II_ins_dom"/>
    <property type="match status" value="1"/>
</dbReference>
<dbReference type="PANTHER" id="PTHR43371:SF1">
    <property type="entry name" value="RIBONUCLEOSIDE-DIPHOSPHATE REDUCTASE"/>
    <property type="match status" value="1"/>
</dbReference>